<reference evidence="1 2" key="1">
    <citation type="submission" date="2023-04" db="EMBL/GenBank/DDBJ databases">
        <title>Novel Pseudoalteromonas species isolated from Pacific coral.</title>
        <authorList>
            <person name="Videau P."/>
            <person name="Shlafstein M.D."/>
            <person name="Oline D.K."/>
            <person name="Strangman W.K."/>
            <person name="Hahnke R.L."/>
            <person name="Saw J.H."/>
            <person name="Ushijima B."/>
        </authorList>
    </citation>
    <scope>NUCLEOTIDE SEQUENCE [LARGE SCALE GENOMIC DNA]</scope>
    <source>
        <strain evidence="1 2">LMG 14908</strain>
    </source>
</reference>
<accession>A0ABT9GEE0</accession>
<name>A0ABT9GEE0_9GAMM</name>
<proteinExistence type="predicted"/>
<evidence type="ECO:0000313" key="2">
    <source>
        <dbReference type="Proteomes" id="UP001242314"/>
    </source>
</evidence>
<dbReference type="EMBL" id="JASGWX010000007">
    <property type="protein sequence ID" value="MDP4484251.1"/>
    <property type="molecule type" value="Genomic_DNA"/>
</dbReference>
<keyword evidence="2" id="KW-1185">Reference proteome</keyword>
<dbReference type="Proteomes" id="UP001242314">
    <property type="component" value="Unassembled WGS sequence"/>
</dbReference>
<comment type="caution">
    <text evidence="1">The sequence shown here is derived from an EMBL/GenBank/DDBJ whole genome shotgun (WGS) entry which is preliminary data.</text>
</comment>
<sequence>MLTKKTKYFEIKAFVDQNKKELIHSVKYKRKKIKSLTLNDALSKEYNERALLTSDLKRVLGWVDHLLKINLDASDNAVIVDSLFTSISITYYKCFAQTKNTIRKKVQLSKNDIEQSKYGKTDELLYDLRMKFVAHRGQTEFEYHKLIKVNAFGKFPSMVIPISAKAQKPDSDLVLNIKELVISLLLRVEDKNKLLLEKIESNNV</sequence>
<evidence type="ECO:0000313" key="1">
    <source>
        <dbReference type="EMBL" id="MDP4484251.1"/>
    </source>
</evidence>
<dbReference type="RefSeq" id="WP_039487306.1">
    <property type="nucleotide sequence ID" value="NZ_JASGWX010000007.1"/>
</dbReference>
<protein>
    <submittedName>
        <fullName evidence="1">Uncharacterized protein</fullName>
    </submittedName>
</protein>
<organism evidence="1 2">
    <name type="scientific">Pseudoalteromonas distincta</name>
    <dbReference type="NCBI Taxonomy" id="77608"/>
    <lineage>
        <taxon>Bacteria</taxon>
        <taxon>Pseudomonadati</taxon>
        <taxon>Pseudomonadota</taxon>
        <taxon>Gammaproteobacteria</taxon>
        <taxon>Alteromonadales</taxon>
        <taxon>Pseudoalteromonadaceae</taxon>
        <taxon>Pseudoalteromonas</taxon>
    </lineage>
</organism>
<gene>
    <name evidence="1" type="ORF">QDH73_09535</name>
</gene>